<evidence type="ECO:0000256" key="1">
    <source>
        <dbReference type="SAM" id="MobiDB-lite"/>
    </source>
</evidence>
<accession>A0A427B7L0</accession>
<name>A0A427B7L0_ENSVE</name>
<dbReference type="Proteomes" id="UP000287651">
    <property type="component" value="Unassembled WGS sequence"/>
</dbReference>
<comment type="caution">
    <text evidence="2">The sequence shown here is derived from an EMBL/GenBank/DDBJ whole genome shotgun (WGS) entry which is preliminary data.</text>
</comment>
<sequence>MSQERSTPDPPTMQPTSGGAPQPFLLFPLFGDGNLPSHTPGRYWRLFNDPGLMPPPLNLEVSAVTPEAFQGLANQVQAIAWMLQAIIFHIPQLTQQPSPQPQAAPLAQ</sequence>
<dbReference type="AlphaFoldDB" id="A0A427B7L0"/>
<protein>
    <submittedName>
        <fullName evidence="2">Uncharacterized protein</fullName>
    </submittedName>
</protein>
<evidence type="ECO:0000313" key="3">
    <source>
        <dbReference type="Proteomes" id="UP000287651"/>
    </source>
</evidence>
<reference evidence="2 3" key="1">
    <citation type="journal article" date="2014" name="Agronomy (Basel)">
        <title>A Draft Genome Sequence for Ensete ventricosum, the Drought-Tolerant Tree Against Hunger.</title>
        <authorList>
            <person name="Harrison J."/>
            <person name="Moore K.A."/>
            <person name="Paszkiewicz K."/>
            <person name="Jones T."/>
            <person name="Grant M."/>
            <person name="Ambacheew D."/>
            <person name="Muzemil S."/>
            <person name="Studholme D.J."/>
        </authorList>
    </citation>
    <scope>NUCLEOTIDE SEQUENCE [LARGE SCALE GENOMIC DNA]</scope>
</reference>
<evidence type="ECO:0000313" key="2">
    <source>
        <dbReference type="EMBL" id="RRT84454.1"/>
    </source>
</evidence>
<dbReference type="EMBL" id="AMZH03000301">
    <property type="protein sequence ID" value="RRT84454.1"/>
    <property type="molecule type" value="Genomic_DNA"/>
</dbReference>
<gene>
    <name evidence="2" type="ORF">B296_00008819</name>
</gene>
<proteinExistence type="predicted"/>
<organism evidence="2 3">
    <name type="scientific">Ensete ventricosum</name>
    <name type="common">Abyssinian banana</name>
    <name type="synonym">Musa ensete</name>
    <dbReference type="NCBI Taxonomy" id="4639"/>
    <lineage>
        <taxon>Eukaryota</taxon>
        <taxon>Viridiplantae</taxon>
        <taxon>Streptophyta</taxon>
        <taxon>Embryophyta</taxon>
        <taxon>Tracheophyta</taxon>
        <taxon>Spermatophyta</taxon>
        <taxon>Magnoliopsida</taxon>
        <taxon>Liliopsida</taxon>
        <taxon>Zingiberales</taxon>
        <taxon>Musaceae</taxon>
        <taxon>Ensete</taxon>
    </lineage>
</organism>
<feature type="region of interest" description="Disordered" evidence="1">
    <location>
        <begin position="1"/>
        <end position="23"/>
    </location>
</feature>